<reference evidence="18" key="3">
    <citation type="submission" date="2016-11" db="EMBL/GenBank/DDBJ databases">
        <authorList>
            <person name="Jaros S."/>
            <person name="Januszkiewicz K."/>
            <person name="Wedrychowicz H."/>
        </authorList>
    </citation>
    <scope>NUCLEOTIDE SEQUENCE [LARGE SCALE GENOMIC DNA]</scope>
    <source>
        <strain evidence="18">DSM 1682</strain>
    </source>
</reference>
<evidence type="ECO:0000256" key="3">
    <source>
        <dbReference type="ARBA" id="ARBA00007311"/>
    </source>
</evidence>
<dbReference type="NCBIfam" id="NF002604">
    <property type="entry name" value="PRK02260.1-4"/>
    <property type="match status" value="1"/>
</dbReference>
<dbReference type="Gene3D" id="3.30.1360.80">
    <property type="entry name" value="S-ribosylhomocysteinase (LuxS)"/>
    <property type="match status" value="1"/>
</dbReference>
<evidence type="ECO:0000256" key="9">
    <source>
        <dbReference type="ARBA" id="ARBA00022929"/>
    </source>
</evidence>
<evidence type="ECO:0000256" key="1">
    <source>
        <dbReference type="ARBA" id="ARBA00000297"/>
    </source>
</evidence>
<name>A0A0X8VAU6_ANAPI</name>
<keyword evidence="11 16" id="KW-0456">Lyase</keyword>
<evidence type="ECO:0000256" key="8">
    <source>
        <dbReference type="ARBA" id="ARBA00022723"/>
    </source>
</evidence>
<organism evidence="16 18">
    <name type="scientific">Anaerotignum propionicum DSM 1682</name>
    <dbReference type="NCBI Taxonomy" id="991789"/>
    <lineage>
        <taxon>Bacteria</taxon>
        <taxon>Bacillati</taxon>
        <taxon>Bacillota</taxon>
        <taxon>Clostridia</taxon>
        <taxon>Lachnospirales</taxon>
        <taxon>Anaerotignaceae</taxon>
        <taxon>Anaerotignum</taxon>
    </lineage>
</organism>
<reference evidence="15 17" key="1">
    <citation type="journal article" date="2016" name="Genome Announc.">
        <title>Complete Genome Sequence of the Amino Acid-Fermenting Clostridium propionicum X2 (DSM 1682).</title>
        <authorList>
            <person name="Poehlein A."/>
            <person name="Schlien K."/>
            <person name="Chowdhury N.P."/>
            <person name="Gottschalk G."/>
            <person name="Buckel W."/>
            <person name="Daniel R."/>
        </authorList>
    </citation>
    <scope>NUCLEOTIDE SEQUENCE [LARGE SCALE GENOMIC DNA]</scope>
    <source>
        <strain evidence="15 17">X2</strain>
    </source>
</reference>
<keyword evidence="7" id="KW-0673">Quorum sensing</keyword>
<dbReference type="Proteomes" id="UP000184204">
    <property type="component" value="Unassembled WGS sequence"/>
</dbReference>
<evidence type="ECO:0000256" key="10">
    <source>
        <dbReference type="ARBA" id="ARBA00023004"/>
    </source>
</evidence>
<reference evidence="16" key="4">
    <citation type="submission" date="2016-11" db="EMBL/GenBank/DDBJ databases">
        <authorList>
            <person name="Varghese N."/>
            <person name="Submissions S."/>
        </authorList>
    </citation>
    <scope>NUCLEOTIDE SEQUENCE</scope>
    <source>
        <strain evidence="16">DSM 1682</strain>
    </source>
</reference>
<evidence type="ECO:0000256" key="11">
    <source>
        <dbReference type="ARBA" id="ARBA00023239"/>
    </source>
</evidence>
<dbReference type="KEGG" id="cpro:CPRO_20430"/>
<dbReference type="SUPFAM" id="SSF63411">
    <property type="entry name" value="LuxS/MPP-like metallohydrolase"/>
    <property type="match status" value="1"/>
</dbReference>
<dbReference type="PANTHER" id="PTHR35799">
    <property type="entry name" value="S-RIBOSYLHOMOCYSTEINE LYASE"/>
    <property type="match status" value="1"/>
</dbReference>
<evidence type="ECO:0000313" key="17">
    <source>
        <dbReference type="Proteomes" id="UP000068026"/>
    </source>
</evidence>
<evidence type="ECO:0000256" key="12">
    <source>
        <dbReference type="ARBA" id="ARBA00024654"/>
    </source>
</evidence>
<accession>A0A0X8VAU6</accession>
<comment type="function">
    <text evidence="12">Involved in the synthesis of autoinducer 2 (AI-2) which is secreted by bacteria and is used to communicate both the cell density and the metabolic potential of the environment. The regulation of gene expression in response to changes in cell density is called quorum sensing. Catalyzes the transformation of S-ribosylhomocysteine (RHC) to homocysteine (HC) and 4,5-dihydroxy-2,3-pentadione (DPD).</text>
</comment>
<dbReference type="PANTHER" id="PTHR35799:SF1">
    <property type="entry name" value="S-RIBOSYLHOMOCYSTEINE LYASE"/>
    <property type="match status" value="1"/>
</dbReference>
<dbReference type="PRINTS" id="PR01487">
    <property type="entry name" value="LUXSPROTEIN"/>
</dbReference>
<dbReference type="GO" id="GO:0009372">
    <property type="term" value="P:quorum sensing"/>
    <property type="evidence" value="ECO:0007669"/>
    <property type="project" value="UniProtKB-KW"/>
</dbReference>
<comment type="catalytic activity">
    <reaction evidence="1">
        <text>S-(5-deoxy-D-ribos-5-yl)-L-homocysteine = (S)-4,5-dihydroxypentane-2,3-dione + L-homocysteine</text>
        <dbReference type="Rhea" id="RHEA:17753"/>
        <dbReference type="ChEBI" id="CHEBI:29484"/>
        <dbReference type="ChEBI" id="CHEBI:58195"/>
        <dbReference type="ChEBI" id="CHEBI:58199"/>
        <dbReference type="EC" id="4.4.1.21"/>
    </reaction>
</comment>
<dbReference type="AlphaFoldDB" id="A0A0X8VAU6"/>
<comment type="cofactor">
    <cofactor evidence="2">
        <name>Fe cation</name>
        <dbReference type="ChEBI" id="CHEBI:24875"/>
    </cofactor>
</comment>
<dbReference type="EC" id="4.4.1.21" evidence="5"/>
<dbReference type="InterPro" id="IPR003815">
    <property type="entry name" value="S-ribosylhomocysteinase"/>
</dbReference>
<gene>
    <name evidence="15" type="primary">luxS_2</name>
    <name evidence="15" type="ORF">CPRO_20430</name>
    <name evidence="16" type="ORF">SAMN02745151_02064</name>
</gene>
<comment type="subunit">
    <text evidence="4">Homodimer.</text>
</comment>
<reference evidence="17" key="2">
    <citation type="submission" date="2016-01" db="EMBL/GenBank/DDBJ databases">
        <authorList>
            <person name="Poehlein A."/>
            <person name="Schlien K."/>
            <person name="Gottschalk G."/>
            <person name="Buckel W."/>
            <person name="Daniel R."/>
        </authorList>
    </citation>
    <scope>NUCLEOTIDE SEQUENCE [LARGE SCALE GENOMIC DNA]</scope>
    <source>
        <strain evidence="17">X2</strain>
    </source>
</reference>
<dbReference type="GO" id="GO:0005506">
    <property type="term" value="F:iron ion binding"/>
    <property type="evidence" value="ECO:0007669"/>
    <property type="project" value="InterPro"/>
</dbReference>
<evidence type="ECO:0000313" key="18">
    <source>
        <dbReference type="Proteomes" id="UP000184204"/>
    </source>
</evidence>
<sequence length="161" mass="18582">MDVTSFGIDHNILLRGIYVSRKDTVENGVLTTFDIRMKEPNREMVMDTAVMHTIEHLMATFFRSHSLWAEKTIYVGPMGCRTGMYAIFKGDLESKDVADIFKECYNYMSHFSDELPAAKAEMCGNYLDHNLEITKIECKKFADEVLACLKEENMVYPRQTK</sequence>
<dbReference type="InterPro" id="IPR011249">
    <property type="entry name" value="Metalloenz_LuxS/M16"/>
</dbReference>
<evidence type="ECO:0000256" key="2">
    <source>
        <dbReference type="ARBA" id="ARBA00001962"/>
    </source>
</evidence>
<evidence type="ECO:0000256" key="4">
    <source>
        <dbReference type="ARBA" id="ARBA00011738"/>
    </source>
</evidence>
<protein>
    <recommendedName>
        <fullName evidence="6">S-ribosylhomocysteine lyase</fullName>
        <ecNumber evidence="5">4.4.1.21</ecNumber>
    </recommendedName>
    <alternativeName>
        <fullName evidence="13">AI-2 synthesis protein</fullName>
    </alternativeName>
    <alternativeName>
        <fullName evidence="14">Autoinducer-2 production protein LuxS</fullName>
    </alternativeName>
</protein>
<evidence type="ECO:0000313" key="15">
    <source>
        <dbReference type="EMBL" id="AMJ41624.1"/>
    </source>
</evidence>
<proteinExistence type="inferred from homology"/>
<evidence type="ECO:0000313" key="16">
    <source>
        <dbReference type="EMBL" id="SHE87650.1"/>
    </source>
</evidence>
<dbReference type="GO" id="GO:0043768">
    <property type="term" value="F:S-ribosylhomocysteine lyase activity"/>
    <property type="evidence" value="ECO:0007669"/>
    <property type="project" value="UniProtKB-EC"/>
</dbReference>
<evidence type="ECO:0000256" key="13">
    <source>
        <dbReference type="ARBA" id="ARBA00030600"/>
    </source>
</evidence>
<dbReference type="RefSeq" id="WP_066051166.1">
    <property type="nucleotide sequence ID" value="NZ_CP014223.1"/>
</dbReference>
<dbReference type="Proteomes" id="UP000068026">
    <property type="component" value="Chromosome"/>
</dbReference>
<dbReference type="Pfam" id="PF02664">
    <property type="entry name" value="LuxS"/>
    <property type="match status" value="1"/>
</dbReference>
<evidence type="ECO:0000256" key="7">
    <source>
        <dbReference type="ARBA" id="ARBA00022654"/>
    </source>
</evidence>
<evidence type="ECO:0000256" key="14">
    <source>
        <dbReference type="ARBA" id="ARBA00031777"/>
    </source>
</evidence>
<keyword evidence="9" id="KW-0071">Autoinducer synthesis</keyword>
<dbReference type="EMBL" id="CP014223">
    <property type="protein sequence ID" value="AMJ41624.1"/>
    <property type="molecule type" value="Genomic_DNA"/>
</dbReference>
<keyword evidence="8" id="KW-0479">Metal-binding</keyword>
<evidence type="ECO:0000256" key="5">
    <source>
        <dbReference type="ARBA" id="ARBA00012240"/>
    </source>
</evidence>
<keyword evidence="10" id="KW-0408">Iron</keyword>
<dbReference type="EMBL" id="FQUA01000009">
    <property type="protein sequence ID" value="SHE87650.1"/>
    <property type="molecule type" value="Genomic_DNA"/>
</dbReference>
<comment type="similarity">
    <text evidence="3">Belongs to the LuxS family.</text>
</comment>
<dbReference type="InterPro" id="IPR037005">
    <property type="entry name" value="LuxS_sf"/>
</dbReference>
<keyword evidence="17" id="KW-1185">Reference proteome</keyword>
<evidence type="ECO:0000256" key="6">
    <source>
        <dbReference type="ARBA" id="ARBA00015130"/>
    </source>
</evidence>